<dbReference type="PROSITE" id="PS00543">
    <property type="entry name" value="HLYD_FAMILY"/>
    <property type="match status" value="1"/>
</dbReference>
<dbReference type="InterPro" id="IPR050739">
    <property type="entry name" value="MFP"/>
</dbReference>
<dbReference type="SUPFAM" id="SSF111369">
    <property type="entry name" value="HlyD-like secretion proteins"/>
    <property type="match status" value="1"/>
</dbReference>
<protein>
    <recommendedName>
        <fullName evidence="9">Membrane fusion protein (MFP) family protein</fullName>
    </recommendedName>
</protein>
<dbReference type="PRINTS" id="PR01490">
    <property type="entry name" value="RTXTOXIND"/>
</dbReference>
<evidence type="ECO:0000256" key="5">
    <source>
        <dbReference type="ARBA" id="ARBA00022519"/>
    </source>
</evidence>
<evidence type="ECO:0000256" key="8">
    <source>
        <dbReference type="ARBA" id="ARBA00023136"/>
    </source>
</evidence>
<dbReference type="EMBL" id="FNVG01000005">
    <property type="protein sequence ID" value="SEF94588.1"/>
    <property type="molecule type" value="Genomic_DNA"/>
</dbReference>
<evidence type="ECO:0000313" key="13">
    <source>
        <dbReference type="EMBL" id="SEF94588.1"/>
    </source>
</evidence>
<evidence type="ECO:0000256" key="7">
    <source>
        <dbReference type="ARBA" id="ARBA00022989"/>
    </source>
</evidence>
<dbReference type="InterPro" id="IPR058781">
    <property type="entry name" value="HH_AprE-like"/>
</dbReference>
<dbReference type="GO" id="GO:0009306">
    <property type="term" value="P:protein secretion"/>
    <property type="evidence" value="ECO:0007669"/>
    <property type="project" value="InterPro"/>
</dbReference>
<feature type="domain" description="AprE-like long alpha-helical hairpin" evidence="11">
    <location>
        <begin position="97"/>
        <end position="273"/>
    </location>
</feature>
<evidence type="ECO:0000256" key="3">
    <source>
        <dbReference type="ARBA" id="ARBA00022448"/>
    </source>
</evidence>
<evidence type="ECO:0000259" key="12">
    <source>
        <dbReference type="Pfam" id="PF26002"/>
    </source>
</evidence>
<evidence type="ECO:0000259" key="11">
    <source>
        <dbReference type="Pfam" id="PF25994"/>
    </source>
</evidence>
<keyword evidence="5 9" id="KW-0997">Cell inner membrane</keyword>
<dbReference type="InterPro" id="IPR058982">
    <property type="entry name" value="Beta-barrel_AprE"/>
</dbReference>
<keyword evidence="6 9" id="KW-0812">Transmembrane</keyword>
<dbReference type="NCBIfam" id="TIGR01843">
    <property type="entry name" value="type_I_hlyD"/>
    <property type="match status" value="1"/>
</dbReference>
<feature type="domain" description="AprE-like beta-barrel" evidence="12">
    <location>
        <begin position="322"/>
        <end position="408"/>
    </location>
</feature>
<keyword evidence="10" id="KW-0175">Coiled coil</keyword>
<keyword evidence="7 9" id="KW-1133">Transmembrane helix</keyword>
<dbReference type="Pfam" id="PF25994">
    <property type="entry name" value="HH_AprE"/>
    <property type="match status" value="1"/>
</dbReference>
<reference evidence="14" key="1">
    <citation type="submission" date="2016-10" db="EMBL/GenBank/DDBJ databases">
        <authorList>
            <person name="Varghese N."/>
            <person name="Submissions S."/>
        </authorList>
    </citation>
    <scope>NUCLEOTIDE SEQUENCE [LARGE SCALE GENOMIC DNA]</scope>
    <source>
        <strain evidence="14">CGMCC 1.7062</strain>
    </source>
</reference>
<dbReference type="Gene3D" id="2.40.50.100">
    <property type="match status" value="1"/>
</dbReference>
<evidence type="ECO:0000256" key="2">
    <source>
        <dbReference type="ARBA" id="ARBA00009477"/>
    </source>
</evidence>
<sequence>MSKLQYAEAIETKQTKRLLSISTYAIALCVIAFGVWSVVTQVDEIAKAQGEVVPEGERQIIQSDIGGKLKTISVSEGEMVEAGQVLVEFDATFQTTALEELKAQQATLNLTIERLSSLIDERDPNFSAYEQQYPELVAEQRAQRSAQVALYYQKRIVLEKEAEQIAEQLRSTDNAIPAFERQLTASKQELAILQKGQKSGNISRLRVLEMEQTVASIEQQIEQARGKKALLLKQADSNDEKISQLLAEAKVEVSDQRSKAASELSALQARVRSGEAKLSNTVLTSPLQGLVQSIPSTKVGAVIQPGGTVVEIVPIGGVADFKAKLSPRDIGFVTVGQPARVKIDAYDYSRFGALSGVVESISPTTIQDEKGNIFYEVTIAVDTPYFRNDPEKFAILPGMTGEVDITTGEKTVFQYLWKPIFTNISRAFGER</sequence>
<dbReference type="PANTHER" id="PTHR30386:SF26">
    <property type="entry name" value="TRANSPORT PROTEIN COMB"/>
    <property type="match status" value="1"/>
</dbReference>
<organism evidence="13 14">
    <name type="scientific">Vibrio hangzhouensis</name>
    <dbReference type="NCBI Taxonomy" id="462991"/>
    <lineage>
        <taxon>Bacteria</taxon>
        <taxon>Pseudomonadati</taxon>
        <taxon>Pseudomonadota</taxon>
        <taxon>Gammaproteobacteria</taxon>
        <taxon>Vibrionales</taxon>
        <taxon>Vibrionaceae</taxon>
        <taxon>Vibrio</taxon>
    </lineage>
</organism>
<evidence type="ECO:0000256" key="10">
    <source>
        <dbReference type="SAM" id="Coils"/>
    </source>
</evidence>
<evidence type="ECO:0000256" key="1">
    <source>
        <dbReference type="ARBA" id="ARBA00004377"/>
    </source>
</evidence>
<keyword evidence="14" id="KW-1185">Reference proteome</keyword>
<evidence type="ECO:0000256" key="9">
    <source>
        <dbReference type="RuleBase" id="RU365093"/>
    </source>
</evidence>
<dbReference type="InterPro" id="IPR006144">
    <property type="entry name" value="Secretion_HlyD_CS"/>
</dbReference>
<dbReference type="Proteomes" id="UP000236721">
    <property type="component" value="Unassembled WGS sequence"/>
</dbReference>
<proteinExistence type="inferred from homology"/>
<dbReference type="Pfam" id="PF26002">
    <property type="entry name" value="Beta-barrel_AprE"/>
    <property type="match status" value="1"/>
</dbReference>
<dbReference type="GO" id="GO:0005886">
    <property type="term" value="C:plasma membrane"/>
    <property type="evidence" value="ECO:0007669"/>
    <property type="project" value="UniProtKB-SubCell"/>
</dbReference>
<dbReference type="SUPFAM" id="SSF56954">
    <property type="entry name" value="Outer membrane efflux proteins (OEP)"/>
    <property type="match status" value="1"/>
</dbReference>
<feature type="coiled-coil region" evidence="10">
    <location>
        <begin position="207"/>
        <end position="234"/>
    </location>
</feature>
<evidence type="ECO:0000256" key="6">
    <source>
        <dbReference type="ARBA" id="ARBA00022692"/>
    </source>
</evidence>
<keyword evidence="3 9" id="KW-0813">Transport</keyword>
<dbReference type="PANTHER" id="PTHR30386">
    <property type="entry name" value="MEMBRANE FUSION SUBUNIT OF EMRAB-TOLC MULTIDRUG EFFLUX PUMP"/>
    <property type="match status" value="1"/>
</dbReference>
<dbReference type="AlphaFoldDB" id="A0A1H5W5H3"/>
<dbReference type="RefSeq" id="WP_103879641.1">
    <property type="nucleotide sequence ID" value="NZ_FNVG01000005.1"/>
</dbReference>
<comment type="subcellular location">
    <subcellularLocation>
        <location evidence="1 9">Cell inner membrane</location>
        <topology evidence="1 9">Single-pass membrane protein</topology>
    </subcellularLocation>
</comment>
<dbReference type="OrthoDB" id="9775513at2"/>
<accession>A0A1H5W5H3</accession>
<comment type="similarity">
    <text evidence="2 9">Belongs to the membrane fusion protein (MFP) (TC 8.A.1) family.</text>
</comment>
<dbReference type="Gene3D" id="2.40.30.170">
    <property type="match status" value="1"/>
</dbReference>
<dbReference type="InterPro" id="IPR010129">
    <property type="entry name" value="T1SS_HlyD"/>
</dbReference>
<keyword evidence="8 9" id="KW-0472">Membrane</keyword>
<evidence type="ECO:0000313" key="14">
    <source>
        <dbReference type="Proteomes" id="UP000236721"/>
    </source>
</evidence>
<name>A0A1H5W5H3_9VIBR</name>
<feature type="transmembrane region" description="Helical" evidence="9">
    <location>
        <begin position="21"/>
        <end position="39"/>
    </location>
</feature>
<evidence type="ECO:0000256" key="4">
    <source>
        <dbReference type="ARBA" id="ARBA00022475"/>
    </source>
</evidence>
<keyword evidence="4 9" id="KW-1003">Cell membrane</keyword>
<gene>
    <name evidence="13" type="ORF">SAMN04488244_105136</name>
</gene>